<dbReference type="InterPro" id="IPR052337">
    <property type="entry name" value="SAT4-like"/>
</dbReference>
<evidence type="ECO:0000256" key="6">
    <source>
        <dbReference type="SAM" id="Phobius"/>
    </source>
</evidence>
<name>A0A5N5X0I0_9EURO</name>
<dbReference type="Proteomes" id="UP000326565">
    <property type="component" value="Unassembled WGS sequence"/>
</dbReference>
<dbReference type="Pfam" id="PF20684">
    <property type="entry name" value="Fung_rhodopsin"/>
    <property type="match status" value="1"/>
</dbReference>
<protein>
    <recommendedName>
        <fullName evidence="7">Rhodopsin domain-containing protein</fullName>
    </recommendedName>
</protein>
<evidence type="ECO:0000256" key="5">
    <source>
        <dbReference type="ARBA" id="ARBA00038359"/>
    </source>
</evidence>
<dbReference type="EMBL" id="ML732212">
    <property type="protein sequence ID" value="KAB8074283.1"/>
    <property type="molecule type" value="Genomic_DNA"/>
</dbReference>
<evidence type="ECO:0000256" key="4">
    <source>
        <dbReference type="ARBA" id="ARBA00023136"/>
    </source>
</evidence>
<reference evidence="8 9" key="1">
    <citation type="submission" date="2019-04" db="EMBL/GenBank/DDBJ databases">
        <title>Friends and foes A comparative genomics study of 23 Aspergillus species from section Flavi.</title>
        <authorList>
            <consortium name="DOE Joint Genome Institute"/>
            <person name="Kjaerbolling I."/>
            <person name="Vesth T."/>
            <person name="Frisvad J.C."/>
            <person name="Nybo J.L."/>
            <person name="Theobald S."/>
            <person name="Kildgaard S."/>
            <person name="Isbrandt T."/>
            <person name="Kuo A."/>
            <person name="Sato A."/>
            <person name="Lyhne E.K."/>
            <person name="Kogle M.E."/>
            <person name="Wiebenga A."/>
            <person name="Kun R.S."/>
            <person name="Lubbers R.J."/>
            <person name="Makela M.R."/>
            <person name="Barry K."/>
            <person name="Chovatia M."/>
            <person name="Clum A."/>
            <person name="Daum C."/>
            <person name="Haridas S."/>
            <person name="He G."/>
            <person name="LaButti K."/>
            <person name="Lipzen A."/>
            <person name="Mondo S."/>
            <person name="Riley R."/>
            <person name="Salamov A."/>
            <person name="Simmons B.A."/>
            <person name="Magnuson J.K."/>
            <person name="Henrissat B."/>
            <person name="Mortensen U.H."/>
            <person name="Larsen T.O."/>
            <person name="Devries R.P."/>
            <person name="Grigoriev I.V."/>
            <person name="Machida M."/>
            <person name="Baker S.E."/>
            <person name="Andersen M.R."/>
        </authorList>
    </citation>
    <scope>NUCLEOTIDE SEQUENCE [LARGE SCALE GENOMIC DNA]</scope>
    <source>
        <strain evidence="8 9">CBS 151.66</strain>
    </source>
</reference>
<comment type="subcellular location">
    <subcellularLocation>
        <location evidence="1">Membrane</location>
        <topology evidence="1">Multi-pass membrane protein</topology>
    </subcellularLocation>
</comment>
<evidence type="ECO:0000259" key="7">
    <source>
        <dbReference type="Pfam" id="PF20684"/>
    </source>
</evidence>
<dbReference type="OrthoDB" id="5329176at2759"/>
<dbReference type="GO" id="GO:0016020">
    <property type="term" value="C:membrane"/>
    <property type="evidence" value="ECO:0007669"/>
    <property type="project" value="UniProtKB-SubCell"/>
</dbReference>
<sequence>MASREEYPEEYLHESRQATIYAVTIVFMVLETIAVALRFIAKIVGRLSWGLDDGFITLGYALCMSIAACTIVDVKYGGVGLHEARVLEIDPTMIVTWGKYIIIIPLVYFATVVPTKLVILHLYLSIFTQRVFRVICYAVGAIIISNWIATTVAGFLSCRPLSFFWTKQGNCFNINAFFRWGGFANILTDVCMLILPIPFVWKLHASTRLKLGISFTFMLGSLGLISSILRFYMFYVTDAETDGTWSATDLVIWTVVEGGIYLIAACLPTYRRLVKFLWHKMRFTSSAMTQESSKLPSSSEHRPHFALRKGAPKFQHINDSIGDGDDAVGLVELGKGRPNIPAGQIVVESRISVDWRM</sequence>
<feature type="transmembrane region" description="Helical" evidence="6">
    <location>
        <begin position="213"/>
        <end position="235"/>
    </location>
</feature>
<organism evidence="8 9">
    <name type="scientific">Aspergillus leporis</name>
    <dbReference type="NCBI Taxonomy" id="41062"/>
    <lineage>
        <taxon>Eukaryota</taxon>
        <taxon>Fungi</taxon>
        <taxon>Dikarya</taxon>
        <taxon>Ascomycota</taxon>
        <taxon>Pezizomycotina</taxon>
        <taxon>Eurotiomycetes</taxon>
        <taxon>Eurotiomycetidae</taxon>
        <taxon>Eurotiales</taxon>
        <taxon>Aspergillaceae</taxon>
        <taxon>Aspergillus</taxon>
        <taxon>Aspergillus subgen. Circumdati</taxon>
    </lineage>
</organism>
<accession>A0A5N5X0I0</accession>
<feature type="transmembrane region" description="Helical" evidence="6">
    <location>
        <begin position="53"/>
        <end position="77"/>
    </location>
</feature>
<dbReference type="PANTHER" id="PTHR33048">
    <property type="entry name" value="PTH11-LIKE INTEGRAL MEMBRANE PROTEIN (AFU_ORTHOLOGUE AFUA_5G11245)"/>
    <property type="match status" value="1"/>
</dbReference>
<gene>
    <name evidence="8" type="ORF">BDV29DRAFT_173869</name>
</gene>
<feature type="transmembrane region" description="Helical" evidence="6">
    <location>
        <begin position="20"/>
        <end position="41"/>
    </location>
</feature>
<keyword evidence="4 6" id="KW-0472">Membrane</keyword>
<evidence type="ECO:0000256" key="2">
    <source>
        <dbReference type="ARBA" id="ARBA00022692"/>
    </source>
</evidence>
<keyword evidence="9" id="KW-1185">Reference proteome</keyword>
<evidence type="ECO:0000256" key="3">
    <source>
        <dbReference type="ARBA" id="ARBA00022989"/>
    </source>
</evidence>
<dbReference type="PANTHER" id="PTHR33048:SF156">
    <property type="entry name" value="INTEGRAL MEMBRANE PROTEIN"/>
    <property type="match status" value="1"/>
</dbReference>
<evidence type="ECO:0000313" key="9">
    <source>
        <dbReference type="Proteomes" id="UP000326565"/>
    </source>
</evidence>
<comment type="similarity">
    <text evidence="5">Belongs to the SAT4 family.</text>
</comment>
<evidence type="ECO:0000256" key="1">
    <source>
        <dbReference type="ARBA" id="ARBA00004141"/>
    </source>
</evidence>
<keyword evidence="2 6" id="KW-0812">Transmembrane</keyword>
<feature type="domain" description="Rhodopsin" evidence="7">
    <location>
        <begin position="37"/>
        <end position="275"/>
    </location>
</feature>
<dbReference type="InterPro" id="IPR049326">
    <property type="entry name" value="Rhodopsin_dom_fungi"/>
</dbReference>
<dbReference type="AlphaFoldDB" id="A0A5N5X0I0"/>
<proteinExistence type="inferred from homology"/>
<feature type="transmembrane region" description="Helical" evidence="6">
    <location>
        <begin position="250"/>
        <end position="270"/>
    </location>
</feature>
<feature type="transmembrane region" description="Helical" evidence="6">
    <location>
        <begin position="97"/>
        <end position="122"/>
    </location>
</feature>
<feature type="transmembrane region" description="Helical" evidence="6">
    <location>
        <begin position="177"/>
        <end position="201"/>
    </location>
</feature>
<keyword evidence="3 6" id="KW-1133">Transmembrane helix</keyword>
<evidence type="ECO:0000313" key="8">
    <source>
        <dbReference type="EMBL" id="KAB8074283.1"/>
    </source>
</evidence>
<feature type="transmembrane region" description="Helical" evidence="6">
    <location>
        <begin position="134"/>
        <end position="157"/>
    </location>
</feature>